<protein>
    <submittedName>
        <fullName evidence="2">Uncharacterized protein</fullName>
    </submittedName>
</protein>
<keyword evidence="3" id="KW-1185">Reference proteome</keyword>
<feature type="transmembrane region" description="Helical" evidence="1">
    <location>
        <begin position="41"/>
        <end position="61"/>
    </location>
</feature>
<dbReference type="Proteomes" id="UP000694251">
    <property type="component" value="Chromosome 13"/>
</dbReference>
<name>A0A8T1XYD4_ARASU</name>
<dbReference type="InterPro" id="IPR046960">
    <property type="entry name" value="PPR_At4g14850-like_plant"/>
</dbReference>
<comment type="caution">
    <text evidence="2">The sequence shown here is derived from an EMBL/GenBank/DDBJ whole genome shotgun (WGS) entry which is preliminary data.</text>
</comment>
<evidence type="ECO:0000313" key="3">
    <source>
        <dbReference type="Proteomes" id="UP000694251"/>
    </source>
</evidence>
<dbReference type="EMBL" id="JAEFBJ010000013">
    <property type="protein sequence ID" value="KAG7536184.1"/>
    <property type="molecule type" value="Genomic_DNA"/>
</dbReference>
<organism evidence="2 3">
    <name type="scientific">Arabidopsis suecica</name>
    <name type="common">Swedish thale-cress</name>
    <name type="synonym">Cardaminopsis suecica</name>
    <dbReference type="NCBI Taxonomy" id="45249"/>
    <lineage>
        <taxon>Eukaryota</taxon>
        <taxon>Viridiplantae</taxon>
        <taxon>Streptophyta</taxon>
        <taxon>Embryophyta</taxon>
        <taxon>Tracheophyta</taxon>
        <taxon>Spermatophyta</taxon>
        <taxon>Magnoliopsida</taxon>
        <taxon>eudicotyledons</taxon>
        <taxon>Gunneridae</taxon>
        <taxon>Pentapetalae</taxon>
        <taxon>rosids</taxon>
        <taxon>malvids</taxon>
        <taxon>Brassicales</taxon>
        <taxon>Brassicaceae</taxon>
        <taxon>Camelineae</taxon>
        <taxon>Arabidopsis</taxon>
    </lineage>
</organism>
<dbReference type="GO" id="GO:0003723">
    <property type="term" value="F:RNA binding"/>
    <property type="evidence" value="ECO:0007669"/>
    <property type="project" value="InterPro"/>
</dbReference>
<evidence type="ECO:0000313" key="2">
    <source>
        <dbReference type="EMBL" id="KAG7536184.1"/>
    </source>
</evidence>
<dbReference type="PANTHER" id="PTHR47926:SF468">
    <property type="entry name" value="PENTATRICOPEPTIDE REPEAT-CONTAINING PROTEIN"/>
    <property type="match status" value="1"/>
</dbReference>
<evidence type="ECO:0000256" key="1">
    <source>
        <dbReference type="SAM" id="Phobius"/>
    </source>
</evidence>
<dbReference type="AlphaFoldDB" id="A0A8T1XYD4"/>
<keyword evidence="1" id="KW-0812">Transmembrane</keyword>
<reference evidence="2 3" key="1">
    <citation type="submission" date="2020-12" db="EMBL/GenBank/DDBJ databases">
        <title>Concerted genomic and epigenomic changes stabilize Arabidopsis allopolyploids.</title>
        <authorList>
            <person name="Chen Z."/>
        </authorList>
    </citation>
    <scope>NUCLEOTIDE SEQUENCE [LARGE SCALE GENOMIC DNA]</scope>
    <source>
        <strain evidence="2">As9502</strain>
        <tissue evidence="2">Leaf</tissue>
    </source>
</reference>
<dbReference type="OrthoDB" id="185373at2759"/>
<accession>A0A8T1XYD4</accession>
<proteinExistence type="predicted"/>
<keyword evidence="1" id="KW-1133">Transmembrane helix</keyword>
<dbReference type="PANTHER" id="PTHR47926">
    <property type="entry name" value="PENTATRICOPEPTIDE REPEAT-CONTAINING PROTEIN"/>
    <property type="match status" value="1"/>
</dbReference>
<sequence length="106" mass="11908">MNGVAVKLGSRVDSFMGNSLVFDMYRDCGSINNALSVFIEIWTRGIQLLLLLCAAWAFVIFGQMIRLNKEPDEITFTGLLSARIHCGFLQRGRKLFAYMSTGPNRL</sequence>
<gene>
    <name evidence="2" type="ORF">ISN44_As13g001460</name>
</gene>
<keyword evidence="1" id="KW-0472">Membrane</keyword>
<dbReference type="GO" id="GO:0009451">
    <property type="term" value="P:RNA modification"/>
    <property type="evidence" value="ECO:0007669"/>
    <property type="project" value="InterPro"/>
</dbReference>